<dbReference type="GO" id="GO:0005794">
    <property type="term" value="C:Golgi apparatus"/>
    <property type="evidence" value="ECO:0007669"/>
    <property type="project" value="TreeGrafter"/>
</dbReference>
<dbReference type="PANTHER" id="PTHR32285">
    <property type="entry name" value="PROTEIN TRICHOME BIREFRINGENCE-LIKE 9-RELATED"/>
    <property type="match status" value="1"/>
</dbReference>
<sequence length="163" mass="18017">MGETQPLNNTSAYHGQVNPQDAVLRRVLAGMAKPVYLLDITYMSQLRKDGHTTKYNGNSDGADCTHWCVAGVPDTWNIVLYAVLIGQQLPVCVEAKMTLAVQHEGPKLPQFVRAHQVNSNLGVLRIHGTDDKYNRCNDDVSRVRAVAQPQQLQSTQLSGDILH</sequence>
<reference evidence="3 4" key="1">
    <citation type="journal article" date="2019" name="Sci. Rep.">
        <title>A high-quality genome of Eragrostis curvula grass provides insights into Poaceae evolution and supports new strategies to enhance forage quality.</title>
        <authorList>
            <person name="Carballo J."/>
            <person name="Santos B.A.C.M."/>
            <person name="Zappacosta D."/>
            <person name="Garbus I."/>
            <person name="Selva J.P."/>
            <person name="Gallo C.A."/>
            <person name="Diaz A."/>
            <person name="Albertini E."/>
            <person name="Caccamo M."/>
            <person name="Echenique V."/>
        </authorList>
    </citation>
    <scope>NUCLEOTIDE SEQUENCE [LARGE SCALE GENOMIC DNA]</scope>
    <source>
        <strain evidence="4">cv. Victoria</strain>
        <tissue evidence="3">Leaf</tissue>
    </source>
</reference>
<feature type="non-terminal residue" evidence="3">
    <location>
        <position position="1"/>
    </location>
</feature>
<dbReference type="AlphaFoldDB" id="A0A5J9UBU1"/>
<gene>
    <name evidence="3" type="ORF">EJB05_30796</name>
</gene>
<protein>
    <recommendedName>
        <fullName evidence="2">Trichome birefringence-like C-terminal domain-containing protein</fullName>
    </recommendedName>
</protein>
<dbReference type="Gramene" id="TVU21172">
    <property type="protein sequence ID" value="TVU21172"/>
    <property type="gene ID" value="EJB05_30796"/>
</dbReference>
<evidence type="ECO:0000313" key="3">
    <source>
        <dbReference type="EMBL" id="TVU21172.1"/>
    </source>
</evidence>
<accession>A0A5J9UBU1</accession>
<dbReference type="OrthoDB" id="630188at2759"/>
<name>A0A5J9UBU1_9POAL</name>
<organism evidence="3 4">
    <name type="scientific">Eragrostis curvula</name>
    <name type="common">weeping love grass</name>
    <dbReference type="NCBI Taxonomy" id="38414"/>
    <lineage>
        <taxon>Eukaryota</taxon>
        <taxon>Viridiplantae</taxon>
        <taxon>Streptophyta</taxon>
        <taxon>Embryophyta</taxon>
        <taxon>Tracheophyta</taxon>
        <taxon>Spermatophyta</taxon>
        <taxon>Magnoliopsida</taxon>
        <taxon>Liliopsida</taxon>
        <taxon>Poales</taxon>
        <taxon>Poaceae</taxon>
        <taxon>PACMAD clade</taxon>
        <taxon>Chloridoideae</taxon>
        <taxon>Eragrostideae</taxon>
        <taxon>Eragrostidinae</taxon>
        <taxon>Eragrostis</taxon>
    </lineage>
</organism>
<dbReference type="InterPro" id="IPR029962">
    <property type="entry name" value="TBL"/>
</dbReference>
<dbReference type="PANTHER" id="PTHR32285:SF196">
    <property type="entry name" value="PROTEIN TRICHOME BIREFRINGENCE-LIKE 39"/>
    <property type="match status" value="1"/>
</dbReference>
<keyword evidence="4" id="KW-1185">Reference proteome</keyword>
<evidence type="ECO:0000259" key="2">
    <source>
        <dbReference type="Pfam" id="PF13839"/>
    </source>
</evidence>
<dbReference type="EMBL" id="RWGY01000026">
    <property type="protein sequence ID" value="TVU21172.1"/>
    <property type="molecule type" value="Genomic_DNA"/>
</dbReference>
<proteinExistence type="inferred from homology"/>
<dbReference type="InterPro" id="IPR026057">
    <property type="entry name" value="TBL_C"/>
</dbReference>
<feature type="domain" description="Trichome birefringence-like C-terminal" evidence="2">
    <location>
        <begin position="3"/>
        <end position="82"/>
    </location>
</feature>
<dbReference type="Pfam" id="PF13839">
    <property type="entry name" value="PC-Esterase"/>
    <property type="match status" value="1"/>
</dbReference>
<evidence type="ECO:0000313" key="4">
    <source>
        <dbReference type="Proteomes" id="UP000324897"/>
    </source>
</evidence>
<dbReference type="Proteomes" id="UP000324897">
    <property type="component" value="Unassembled WGS sequence"/>
</dbReference>
<comment type="similarity">
    <text evidence="1">Belongs to the PC-esterase family. TBL subfamily.</text>
</comment>
<comment type="caution">
    <text evidence="3">The sequence shown here is derived from an EMBL/GenBank/DDBJ whole genome shotgun (WGS) entry which is preliminary data.</text>
</comment>
<evidence type="ECO:0000256" key="1">
    <source>
        <dbReference type="ARBA" id="ARBA00007727"/>
    </source>
</evidence>
<dbReference type="GO" id="GO:0016413">
    <property type="term" value="F:O-acetyltransferase activity"/>
    <property type="evidence" value="ECO:0007669"/>
    <property type="project" value="InterPro"/>
</dbReference>